<dbReference type="Proteomes" id="UP000002949">
    <property type="component" value="Unassembled WGS sequence"/>
</dbReference>
<organism evidence="3 4">
    <name type="scientific">Mesorhizobium amorphae CCNWGS0123</name>
    <dbReference type="NCBI Taxonomy" id="1082933"/>
    <lineage>
        <taxon>Bacteria</taxon>
        <taxon>Pseudomonadati</taxon>
        <taxon>Pseudomonadota</taxon>
        <taxon>Alphaproteobacteria</taxon>
        <taxon>Hyphomicrobiales</taxon>
        <taxon>Phyllobacteriaceae</taxon>
        <taxon>Mesorhizobium</taxon>
    </lineage>
</organism>
<dbReference type="AlphaFoldDB" id="G6Y6A6"/>
<dbReference type="STRING" id="1082933.A6B35_08900"/>
<name>G6Y6A6_9HYPH</name>
<evidence type="ECO:0000256" key="2">
    <source>
        <dbReference type="SAM" id="Phobius"/>
    </source>
</evidence>
<evidence type="ECO:0000256" key="1">
    <source>
        <dbReference type="SAM" id="MobiDB-lite"/>
    </source>
</evidence>
<keyword evidence="2" id="KW-0472">Membrane</keyword>
<sequence length="186" mass="20168">MISDPDMPAIELGAQEVVAGKPSPKGTIGVVVAGAALVTIVNLTAAVYLYRGMNDLRVVEARLEQLGQFEQRIGARLDTINNGFQSRFEKLDSQLQADFNEIDRNVARLEQNPPVGASDEGMNAAEPTVVTTSTEAPAVAENMAEPDAIEMPRPPRKRTPAVAPPPNPAYQRIQQADGKVYYRKIN</sequence>
<dbReference type="PATRIC" id="fig|1082933.3.peg.1399"/>
<proteinExistence type="predicted"/>
<keyword evidence="2" id="KW-0812">Transmembrane</keyword>
<gene>
    <name evidence="3" type="ORF">MEA186_07344</name>
</gene>
<evidence type="ECO:0000313" key="4">
    <source>
        <dbReference type="Proteomes" id="UP000002949"/>
    </source>
</evidence>
<feature type="region of interest" description="Disordered" evidence="1">
    <location>
        <begin position="133"/>
        <end position="170"/>
    </location>
</feature>
<evidence type="ECO:0000313" key="3">
    <source>
        <dbReference type="EMBL" id="EHH12596.1"/>
    </source>
</evidence>
<protein>
    <submittedName>
        <fullName evidence="3">Uncharacterized protein</fullName>
    </submittedName>
</protein>
<keyword evidence="4" id="KW-1185">Reference proteome</keyword>
<dbReference type="EMBL" id="AGSN01000071">
    <property type="protein sequence ID" value="EHH12596.1"/>
    <property type="molecule type" value="Genomic_DNA"/>
</dbReference>
<accession>G6Y6A6</accession>
<keyword evidence="2" id="KW-1133">Transmembrane helix</keyword>
<reference evidence="3 4" key="1">
    <citation type="journal article" date="2012" name="J. Bacteriol.">
        <title>Draft Genome Sequence of Plant Growth-Promoting Rhizobium Mesorhizobium amorphae, Isolated from Zinc-Lead Mine Tailings.</title>
        <authorList>
            <person name="Hao X."/>
            <person name="Lin Y."/>
            <person name="Johnstone L."/>
            <person name="Baltrus D.A."/>
            <person name="Miller S.J."/>
            <person name="Wei G."/>
            <person name="Rensing C."/>
        </authorList>
    </citation>
    <scope>NUCLEOTIDE SEQUENCE [LARGE SCALE GENOMIC DNA]</scope>
    <source>
        <strain evidence="3 4">CCNWGS0123</strain>
    </source>
</reference>
<feature type="transmembrane region" description="Helical" evidence="2">
    <location>
        <begin position="28"/>
        <end position="50"/>
    </location>
</feature>